<proteinExistence type="predicted"/>
<protein>
    <submittedName>
        <fullName evidence="1">Uncharacterized protein</fullName>
    </submittedName>
</protein>
<dbReference type="Pfam" id="PF26541">
    <property type="entry name" value="MafI2"/>
    <property type="match status" value="1"/>
</dbReference>
<dbReference type="InterPro" id="IPR058702">
    <property type="entry name" value="MafI2-like"/>
</dbReference>
<dbReference type="Proteomes" id="UP000642748">
    <property type="component" value="Unassembled WGS sequence"/>
</dbReference>
<dbReference type="RefSeq" id="WP_203924924.1">
    <property type="nucleotide sequence ID" value="NZ_BONZ01000139.1"/>
</dbReference>
<dbReference type="AlphaFoldDB" id="A0A8J3R4C4"/>
<reference evidence="1" key="1">
    <citation type="submission" date="2021-01" db="EMBL/GenBank/DDBJ databases">
        <title>Whole genome shotgun sequence of Rugosimonospora africana NBRC 104875.</title>
        <authorList>
            <person name="Komaki H."/>
            <person name="Tamura T."/>
        </authorList>
    </citation>
    <scope>NUCLEOTIDE SEQUENCE</scope>
    <source>
        <strain evidence="1">NBRC 104875</strain>
    </source>
</reference>
<sequence>MTANDDYPQVILGPNAGPELTWQNHVVLDAVQASLGNIGSDVRGIAVQAGKDRVTFHIALARRTERADEDIADMLAEFEALTMGAVRGEFSVDTTVTVGDTGPQWSGYPWRRIFLAHE</sequence>
<evidence type="ECO:0000313" key="1">
    <source>
        <dbReference type="EMBL" id="GIH21554.1"/>
    </source>
</evidence>
<keyword evidence="2" id="KW-1185">Reference proteome</keyword>
<evidence type="ECO:0000313" key="2">
    <source>
        <dbReference type="Proteomes" id="UP000642748"/>
    </source>
</evidence>
<organism evidence="1 2">
    <name type="scientific">Rugosimonospora africana</name>
    <dbReference type="NCBI Taxonomy" id="556532"/>
    <lineage>
        <taxon>Bacteria</taxon>
        <taxon>Bacillati</taxon>
        <taxon>Actinomycetota</taxon>
        <taxon>Actinomycetes</taxon>
        <taxon>Micromonosporales</taxon>
        <taxon>Micromonosporaceae</taxon>
        <taxon>Rugosimonospora</taxon>
    </lineage>
</organism>
<name>A0A8J3R4C4_9ACTN</name>
<accession>A0A8J3R4C4</accession>
<dbReference type="EMBL" id="BONZ01000139">
    <property type="protein sequence ID" value="GIH21554.1"/>
    <property type="molecule type" value="Genomic_DNA"/>
</dbReference>
<gene>
    <name evidence="1" type="ORF">Raf01_97260</name>
</gene>
<comment type="caution">
    <text evidence="1">The sequence shown here is derived from an EMBL/GenBank/DDBJ whole genome shotgun (WGS) entry which is preliminary data.</text>
</comment>